<protein>
    <submittedName>
        <fullName evidence="1">Uncharacterized protein</fullName>
    </submittedName>
</protein>
<dbReference type="InterPro" id="IPR008928">
    <property type="entry name" value="6-hairpin_glycosidase_sf"/>
</dbReference>
<reference evidence="1" key="1">
    <citation type="journal article" date="2014" name="Front. Microbiol.">
        <title>High frequency of phylogenetically diverse reductive dehalogenase-homologous genes in deep subseafloor sedimentary metagenomes.</title>
        <authorList>
            <person name="Kawai M."/>
            <person name="Futagami T."/>
            <person name="Toyoda A."/>
            <person name="Takaki Y."/>
            <person name="Nishi S."/>
            <person name="Hori S."/>
            <person name="Arai W."/>
            <person name="Tsubouchi T."/>
            <person name="Morono Y."/>
            <person name="Uchiyama I."/>
            <person name="Ito T."/>
            <person name="Fujiyama A."/>
            <person name="Inagaki F."/>
            <person name="Takami H."/>
        </authorList>
    </citation>
    <scope>NUCLEOTIDE SEQUENCE</scope>
    <source>
        <strain evidence="1">Expedition CK06-06</strain>
    </source>
</reference>
<comment type="caution">
    <text evidence="1">The sequence shown here is derived from an EMBL/GenBank/DDBJ whole genome shotgun (WGS) entry which is preliminary data.</text>
</comment>
<organism evidence="1">
    <name type="scientific">marine sediment metagenome</name>
    <dbReference type="NCBI Taxonomy" id="412755"/>
    <lineage>
        <taxon>unclassified sequences</taxon>
        <taxon>metagenomes</taxon>
        <taxon>ecological metagenomes</taxon>
    </lineage>
</organism>
<dbReference type="InterPro" id="IPR008930">
    <property type="entry name" value="Terpenoid_cyclase/PrenylTrfase"/>
</dbReference>
<dbReference type="AlphaFoldDB" id="X1JH13"/>
<dbReference type="GO" id="GO:0005975">
    <property type="term" value="P:carbohydrate metabolic process"/>
    <property type="evidence" value="ECO:0007669"/>
    <property type="project" value="InterPro"/>
</dbReference>
<dbReference type="Gene3D" id="1.50.10.20">
    <property type="match status" value="1"/>
</dbReference>
<accession>X1JH13</accession>
<evidence type="ECO:0000313" key="1">
    <source>
        <dbReference type="EMBL" id="GAH93971.1"/>
    </source>
</evidence>
<gene>
    <name evidence="1" type="ORF">S06H3_03761</name>
</gene>
<dbReference type="EMBL" id="BARV01001258">
    <property type="protein sequence ID" value="GAH93971.1"/>
    <property type="molecule type" value="Genomic_DNA"/>
</dbReference>
<dbReference type="SUPFAM" id="SSF48208">
    <property type="entry name" value="Six-hairpin glycosidases"/>
    <property type="match status" value="1"/>
</dbReference>
<proteinExistence type="predicted"/>
<sequence>MIIRSLDKELIFQNIEQGKEFLLRAEHKDEHGFYKKYDALNDDFGNRLHTVYSASIIYTLLKIYDFDKDERILEGIPDWGGFLLSMQSKDKEAYGAFHYSYYFKSREKEPRFVVGTTALSIFTLLDLYNRTSDSKYLESAKLGGNWLTTMQKPDGWMKAYKEYKGGEWVYGERKSLLYNGQVLSALSRLYKVTGEKRYYDAAEKIAQCFTEKVEKEGCYLGDDYRSKNSISSAWVVMSLLDFYKINQNEYYKNIIFGCSGELVERQQLDTDEPLYYGTWDRAYSTSGNGWLAEVMVEVYKFYKEQNMDGEDKYKEAVIRATLWIIQNTYSEENAFFLKESQKAIGGSFWNYENLYVRTDSVCHAVNAYVGIINDLEDGTS</sequence>
<name>X1JH13_9ZZZZ</name>
<dbReference type="SUPFAM" id="SSF48239">
    <property type="entry name" value="Terpenoid cyclases/Protein prenyltransferases"/>
    <property type="match status" value="1"/>
</dbReference>